<dbReference type="Proteomes" id="UP001227543">
    <property type="component" value="Unassembled WGS sequence"/>
</dbReference>
<organism evidence="1 2">
    <name type="scientific">Colletotrichum tamarilloi</name>
    <dbReference type="NCBI Taxonomy" id="1209934"/>
    <lineage>
        <taxon>Eukaryota</taxon>
        <taxon>Fungi</taxon>
        <taxon>Dikarya</taxon>
        <taxon>Ascomycota</taxon>
        <taxon>Pezizomycotina</taxon>
        <taxon>Sordariomycetes</taxon>
        <taxon>Hypocreomycetidae</taxon>
        <taxon>Glomerellales</taxon>
        <taxon>Glomerellaceae</taxon>
        <taxon>Colletotrichum</taxon>
        <taxon>Colletotrichum acutatum species complex</taxon>
    </lineage>
</organism>
<evidence type="ECO:0000313" key="1">
    <source>
        <dbReference type="EMBL" id="KAK1504480.1"/>
    </source>
</evidence>
<evidence type="ECO:0000313" key="2">
    <source>
        <dbReference type="Proteomes" id="UP001227543"/>
    </source>
</evidence>
<dbReference type="GeneID" id="85404056"/>
<protein>
    <submittedName>
        <fullName evidence="1">Uncharacterized protein</fullName>
    </submittedName>
</protein>
<comment type="caution">
    <text evidence="1">The sequence shown here is derived from an EMBL/GenBank/DDBJ whole genome shotgun (WGS) entry which is preliminary data.</text>
</comment>
<proteinExistence type="predicted"/>
<sequence>MVNTYTININNQSGSVANYTLFTEVPQVTANVQPKLWSNVFASATAGRGQPTVFTVYKQFYAVLGNSHGTPASGVTVSVSDKRPVTLGHMDNISGKTVDGDTQLMISVNQIPEFAPDQPPNAGKTGAFAFKTDDRFDVSTAKSNNWIIGLGGADSGGNFTGPSAVFVPEPNQTYQIQPKVVYYLTEGKYTPGNIIDRQSLNNDVLKLDFTSVDGNGTKNVVHTPNGHLVPSDH</sequence>
<keyword evidence="2" id="KW-1185">Reference proteome</keyword>
<name>A0ABQ9RII4_9PEZI</name>
<gene>
    <name evidence="1" type="ORF">CTAM01_03787</name>
</gene>
<accession>A0ABQ9RII4</accession>
<dbReference type="EMBL" id="MLFU01000009">
    <property type="protein sequence ID" value="KAK1504480.1"/>
    <property type="molecule type" value="Genomic_DNA"/>
</dbReference>
<dbReference type="RefSeq" id="XP_060385239.1">
    <property type="nucleotide sequence ID" value="XM_060519818.1"/>
</dbReference>
<reference evidence="1 2" key="1">
    <citation type="submission" date="2016-10" db="EMBL/GenBank/DDBJ databases">
        <title>The genome sequence of Colletotrichum fioriniae PJ7.</title>
        <authorList>
            <person name="Baroncelli R."/>
        </authorList>
    </citation>
    <scope>NUCLEOTIDE SEQUENCE [LARGE SCALE GENOMIC DNA]</scope>
    <source>
        <strain evidence="1 2">Tom-12</strain>
    </source>
</reference>